<keyword evidence="3" id="KW-1185">Reference proteome</keyword>
<dbReference type="InParanoid" id="A0A165F6G3"/>
<organism evidence="2 3">
    <name type="scientific">Laetiporus sulphureus 93-53</name>
    <dbReference type="NCBI Taxonomy" id="1314785"/>
    <lineage>
        <taxon>Eukaryota</taxon>
        <taxon>Fungi</taxon>
        <taxon>Dikarya</taxon>
        <taxon>Basidiomycota</taxon>
        <taxon>Agaricomycotina</taxon>
        <taxon>Agaricomycetes</taxon>
        <taxon>Polyporales</taxon>
        <taxon>Laetiporus</taxon>
    </lineage>
</organism>
<sequence>MRTLHAHLLTLKDAQNVTTTYIQQLEQRLMSGQAAQPQGTTPAQQSSQLKPPKMAEPPKFSGKGSSLSLEQWIKKVQIWLNYNKVNTDKERIMQANSLVENGVADYMEEYNTLLSKDKNPSTWADFVKKLEMGYKMLDPKRTAQAKLDEHCEKKFSSMIDFAEKFRSYAPQSGYSDEDLIVKVGWLEKKLCIYCRKHAFKKGVFCKNPDPKYKGKKFQMPSVPGKKRQVVCEVEKESPAPDDDTSPEIRPLEEALYVMKAKRASQGKGSNIGGKGKGKAHASEEEEEQNA</sequence>
<reference evidence="2 3" key="1">
    <citation type="journal article" date="2016" name="Mol. Biol. Evol.">
        <title>Comparative Genomics of Early-Diverging Mushroom-Forming Fungi Provides Insights into the Origins of Lignocellulose Decay Capabilities.</title>
        <authorList>
            <person name="Nagy L.G."/>
            <person name="Riley R."/>
            <person name="Tritt A."/>
            <person name="Adam C."/>
            <person name="Daum C."/>
            <person name="Floudas D."/>
            <person name="Sun H."/>
            <person name="Yadav J.S."/>
            <person name="Pangilinan J."/>
            <person name="Larsson K.H."/>
            <person name="Matsuura K."/>
            <person name="Barry K."/>
            <person name="Labutti K."/>
            <person name="Kuo R."/>
            <person name="Ohm R.A."/>
            <person name="Bhattacharya S.S."/>
            <person name="Shirouzu T."/>
            <person name="Yoshinaga Y."/>
            <person name="Martin F.M."/>
            <person name="Grigoriev I.V."/>
            <person name="Hibbett D.S."/>
        </authorList>
    </citation>
    <scope>NUCLEOTIDE SEQUENCE [LARGE SCALE GENOMIC DNA]</scope>
    <source>
        <strain evidence="2 3">93-53</strain>
    </source>
</reference>
<dbReference type="EMBL" id="KV427615">
    <property type="protein sequence ID" value="KZT08484.1"/>
    <property type="molecule type" value="Genomic_DNA"/>
</dbReference>
<evidence type="ECO:0000313" key="2">
    <source>
        <dbReference type="EMBL" id="KZT08484.1"/>
    </source>
</evidence>
<gene>
    <name evidence="2" type="ORF">LAESUDRAFT_757718</name>
</gene>
<dbReference type="Proteomes" id="UP000076871">
    <property type="component" value="Unassembled WGS sequence"/>
</dbReference>
<proteinExistence type="predicted"/>
<evidence type="ECO:0008006" key="4">
    <source>
        <dbReference type="Google" id="ProtNLM"/>
    </source>
</evidence>
<dbReference type="OrthoDB" id="1939491at2759"/>
<dbReference type="RefSeq" id="XP_040766224.1">
    <property type="nucleotide sequence ID" value="XM_040912346.1"/>
</dbReference>
<feature type="region of interest" description="Disordered" evidence="1">
    <location>
        <begin position="259"/>
        <end position="290"/>
    </location>
</feature>
<feature type="region of interest" description="Disordered" evidence="1">
    <location>
        <begin position="32"/>
        <end position="65"/>
    </location>
</feature>
<protein>
    <recommendedName>
        <fullName evidence="4">Retrotransposon gag domain-containing protein</fullName>
    </recommendedName>
</protein>
<evidence type="ECO:0000256" key="1">
    <source>
        <dbReference type="SAM" id="MobiDB-lite"/>
    </source>
</evidence>
<feature type="compositionally biased region" description="Low complexity" evidence="1">
    <location>
        <begin position="32"/>
        <end position="48"/>
    </location>
</feature>
<name>A0A165F6G3_9APHY</name>
<accession>A0A165F6G3</accession>
<evidence type="ECO:0000313" key="3">
    <source>
        <dbReference type="Proteomes" id="UP000076871"/>
    </source>
</evidence>
<dbReference type="GeneID" id="63829374"/>
<dbReference type="AlphaFoldDB" id="A0A165F6G3"/>